<evidence type="ECO:0000256" key="2">
    <source>
        <dbReference type="SAM" id="SignalP"/>
    </source>
</evidence>
<name>A0ABV2KXX1_9BACI</name>
<feature type="compositionally biased region" description="Acidic residues" evidence="1">
    <location>
        <begin position="47"/>
        <end position="75"/>
    </location>
</feature>
<feature type="domain" description="D-alanyl-D-alanine carboxypeptidase-like core" evidence="3">
    <location>
        <begin position="147"/>
        <end position="275"/>
    </location>
</feature>
<gene>
    <name evidence="4" type="ORF">ABID56_001630</name>
</gene>
<feature type="region of interest" description="Disordered" evidence="1">
    <location>
        <begin position="32"/>
        <end position="112"/>
    </location>
</feature>
<dbReference type="RefSeq" id="WP_354220099.1">
    <property type="nucleotide sequence ID" value="NZ_JBEPMX010000007.1"/>
</dbReference>
<dbReference type="InterPro" id="IPR052179">
    <property type="entry name" value="DD-CPase-like"/>
</dbReference>
<keyword evidence="4" id="KW-0378">Hydrolase</keyword>
<evidence type="ECO:0000256" key="1">
    <source>
        <dbReference type="SAM" id="MobiDB-lite"/>
    </source>
</evidence>
<comment type="caution">
    <text evidence="4">The sequence shown here is derived from an EMBL/GenBank/DDBJ whole genome shotgun (WGS) entry which is preliminary data.</text>
</comment>
<keyword evidence="4" id="KW-0121">Carboxypeptidase</keyword>
<dbReference type="SUPFAM" id="SSF55166">
    <property type="entry name" value="Hedgehog/DD-peptidase"/>
    <property type="match status" value="1"/>
</dbReference>
<proteinExistence type="predicted"/>
<keyword evidence="5" id="KW-1185">Reference proteome</keyword>
<keyword evidence="2" id="KW-0732">Signal</keyword>
<feature type="signal peptide" evidence="2">
    <location>
        <begin position="1"/>
        <end position="21"/>
    </location>
</feature>
<evidence type="ECO:0000313" key="4">
    <source>
        <dbReference type="EMBL" id="MET3683535.1"/>
    </source>
</evidence>
<dbReference type="InterPro" id="IPR009045">
    <property type="entry name" value="Zn_M74/Hedgehog-like"/>
</dbReference>
<dbReference type="EC" id="3.4.16.4" evidence="4"/>
<dbReference type="Pfam" id="PF02557">
    <property type="entry name" value="VanY"/>
    <property type="match status" value="1"/>
</dbReference>
<protein>
    <submittedName>
        <fullName evidence="4">D-alanyl-D-alanine carboxypeptidase</fullName>
        <ecNumber evidence="4">3.4.16.4</ecNumber>
    </submittedName>
</protein>
<evidence type="ECO:0000313" key="5">
    <source>
        <dbReference type="Proteomes" id="UP001549167"/>
    </source>
</evidence>
<sequence length="297" mass="32751">MKRLISILGMVCILVIISACQNDTETKIGQEALNTEESLEEKSSIDVQDDNENESTENDGTEPDDSNSNESESNDQESNNTSESDEQGTNDSNNSNETTNENDAVVVDDPTAMDVVVNKDRKLPEGYEPPDLTVPDVEFHVVAEERKYMRAESANALESLFQAASEAGHQLVGISGYRSQQTQAAVFASNVERNGREHALQYSAQPGHSEHQTGLTMDVSTASNDYALTESFGQTPAGQWVADHAHEHGFVIRYPKGKSHITGYGYEPWHLRYFGESIATEIYEAGLTVEEYYGLVE</sequence>
<reference evidence="4 5" key="1">
    <citation type="submission" date="2024-06" db="EMBL/GenBank/DDBJ databases">
        <title>Genomic Encyclopedia of Type Strains, Phase IV (KMG-IV): sequencing the most valuable type-strain genomes for metagenomic binning, comparative biology and taxonomic classification.</title>
        <authorList>
            <person name="Goeker M."/>
        </authorList>
    </citation>
    <scope>NUCLEOTIDE SEQUENCE [LARGE SCALE GENOMIC DNA]</scope>
    <source>
        <strain evidence="4 5">DSM 23520</strain>
    </source>
</reference>
<dbReference type="Gene3D" id="3.30.1380.10">
    <property type="match status" value="1"/>
</dbReference>
<dbReference type="CDD" id="cd14852">
    <property type="entry name" value="LD-carboxypeptidase"/>
    <property type="match status" value="1"/>
</dbReference>
<keyword evidence="4" id="KW-0645">Protease</keyword>
<dbReference type="GO" id="GO:0009002">
    <property type="term" value="F:serine-type D-Ala-D-Ala carboxypeptidase activity"/>
    <property type="evidence" value="ECO:0007669"/>
    <property type="project" value="UniProtKB-EC"/>
</dbReference>
<dbReference type="InterPro" id="IPR003709">
    <property type="entry name" value="VanY-like_core_dom"/>
</dbReference>
<dbReference type="PANTHER" id="PTHR34385">
    <property type="entry name" value="D-ALANYL-D-ALANINE CARBOXYPEPTIDASE"/>
    <property type="match status" value="1"/>
</dbReference>
<dbReference type="EMBL" id="JBEPMX010000007">
    <property type="protein sequence ID" value="MET3683535.1"/>
    <property type="molecule type" value="Genomic_DNA"/>
</dbReference>
<evidence type="ECO:0000259" key="3">
    <source>
        <dbReference type="Pfam" id="PF02557"/>
    </source>
</evidence>
<dbReference type="PANTHER" id="PTHR34385:SF1">
    <property type="entry name" value="PEPTIDOGLYCAN L-ALANYL-D-GLUTAMATE ENDOPEPTIDASE CWLK"/>
    <property type="match status" value="1"/>
</dbReference>
<feature type="compositionally biased region" description="Low complexity" evidence="1">
    <location>
        <begin position="90"/>
        <end position="103"/>
    </location>
</feature>
<organism evidence="4 5">
    <name type="scientific">Alkalibacillus flavidus</name>
    <dbReference type="NCBI Taxonomy" id="546021"/>
    <lineage>
        <taxon>Bacteria</taxon>
        <taxon>Bacillati</taxon>
        <taxon>Bacillota</taxon>
        <taxon>Bacilli</taxon>
        <taxon>Bacillales</taxon>
        <taxon>Bacillaceae</taxon>
        <taxon>Alkalibacillus</taxon>
    </lineage>
</organism>
<accession>A0ABV2KXX1</accession>
<dbReference type="PROSITE" id="PS51257">
    <property type="entry name" value="PROKAR_LIPOPROTEIN"/>
    <property type="match status" value="1"/>
</dbReference>
<dbReference type="Proteomes" id="UP001549167">
    <property type="component" value="Unassembled WGS sequence"/>
</dbReference>
<dbReference type="InterPro" id="IPR058193">
    <property type="entry name" value="VanY/YodJ_core_dom"/>
</dbReference>
<feature type="chain" id="PRO_5046947260" evidence="2">
    <location>
        <begin position="22"/>
        <end position="297"/>
    </location>
</feature>